<dbReference type="GO" id="GO:0005739">
    <property type="term" value="C:mitochondrion"/>
    <property type="evidence" value="ECO:0007669"/>
    <property type="project" value="TreeGrafter"/>
</dbReference>
<dbReference type="InterPro" id="IPR036010">
    <property type="entry name" value="2Fe-2S_ferredoxin-like_sf"/>
</dbReference>
<dbReference type="PANTHER" id="PTHR23426">
    <property type="entry name" value="FERREDOXIN/ADRENODOXIN"/>
    <property type="match status" value="1"/>
</dbReference>
<dbReference type="STRING" id="6248.A0A0K0ERK4"/>
<dbReference type="GO" id="GO:0140647">
    <property type="term" value="P:P450-containing electron transport chain"/>
    <property type="evidence" value="ECO:0007669"/>
    <property type="project" value="InterPro"/>
</dbReference>
<dbReference type="PROSITE" id="PS51085">
    <property type="entry name" value="2FE2S_FER_2"/>
    <property type="match status" value="1"/>
</dbReference>
<dbReference type="WBParaSite" id="SSTP_0001208400.1">
    <property type="protein sequence ID" value="SSTP_0001208400.1"/>
    <property type="gene ID" value="SSTP_0001208400"/>
</dbReference>
<dbReference type="SUPFAM" id="SSF54292">
    <property type="entry name" value="2Fe-2S ferredoxin-like"/>
    <property type="match status" value="1"/>
</dbReference>
<dbReference type="InterPro" id="IPR001055">
    <property type="entry name" value="Adrenodoxin-like"/>
</dbReference>
<evidence type="ECO:0000256" key="4">
    <source>
        <dbReference type="ARBA" id="ARBA00023014"/>
    </source>
</evidence>
<evidence type="ECO:0000256" key="2">
    <source>
        <dbReference type="ARBA" id="ARBA00022723"/>
    </source>
</evidence>
<dbReference type="InterPro" id="IPR001041">
    <property type="entry name" value="2Fe-2S_ferredoxin-type"/>
</dbReference>
<organism evidence="7">
    <name type="scientific">Strongyloides stercoralis</name>
    <name type="common">Threadworm</name>
    <dbReference type="NCBI Taxonomy" id="6248"/>
    <lineage>
        <taxon>Eukaryota</taxon>
        <taxon>Metazoa</taxon>
        <taxon>Ecdysozoa</taxon>
        <taxon>Nematoda</taxon>
        <taxon>Chromadorea</taxon>
        <taxon>Rhabditida</taxon>
        <taxon>Tylenchina</taxon>
        <taxon>Panagrolaimomorpha</taxon>
        <taxon>Strongyloidoidea</taxon>
        <taxon>Strongyloididae</taxon>
        <taxon>Strongyloides</taxon>
    </lineage>
</organism>
<dbReference type="Proteomes" id="UP000035681">
    <property type="component" value="Unplaced"/>
</dbReference>
<evidence type="ECO:0000259" key="5">
    <source>
        <dbReference type="PROSITE" id="PS51085"/>
    </source>
</evidence>
<name>A0A0K0ERK4_STRER</name>
<dbReference type="GO" id="GO:0046872">
    <property type="term" value="F:metal ion binding"/>
    <property type="evidence" value="ECO:0007669"/>
    <property type="project" value="UniProtKB-KW"/>
</dbReference>
<sequence>MLQRVIGNTLRNFNVSTLRMLSSKDEGINVVFKTKDNEYSGKGKLGETLLDVVINNDIPLDGFGACEGTIACCSCHVILEKNHYDRIQKPNDDELDMLDLAPSLEDTSRLGCQVILDKNDKPEVRVIVPDMSIDVRTL</sequence>
<dbReference type="PRINTS" id="PR00355">
    <property type="entry name" value="ADRENODOXIN"/>
</dbReference>
<evidence type="ECO:0000313" key="7">
    <source>
        <dbReference type="WBParaSite" id="SSTP_0001208400.1"/>
    </source>
</evidence>
<protein>
    <submittedName>
        <fullName evidence="7 8">2Fe-2S ferredoxin-type domain-containing protein</fullName>
    </submittedName>
</protein>
<evidence type="ECO:0000313" key="8">
    <source>
        <dbReference type="WBParaSite" id="TCONS_00002553.p1"/>
    </source>
</evidence>
<dbReference type="AlphaFoldDB" id="A0A0K0ERK4"/>
<keyword evidence="1" id="KW-0001">2Fe-2S</keyword>
<evidence type="ECO:0000256" key="3">
    <source>
        <dbReference type="ARBA" id="ARBA00023004"/>
    </source>
</evidence>
<feature type="domain" description="2Fe-2S ferredoxin-type" evidence="5">
    <location>
        <begin position="28"/>
        <end position="132"/>
    </location>
</feature>
<dbReference type="GO" id="GO:0009055">
    <property type="term" value="F:electron transfer activity"/>
    <property type="evidence" value="ECO:0007669"/>
    <property type="project" value="TreeGrafter"/>
</dbReference>
<keyword evidence="4" id="KW-0411">Iron-sulfur</keyword>
<keyword evidence="2" id="KW-0479">Metal-binding</keyword>
<dbReference type="GO" id="GO:0051537">
    <property type="term" value="F:2 iron, 2 sulfur cluster binding"/>
    <property type="evidence" value="ECO:0007669"/>
    <property type="project" value="UniProtKB-KW"/>
</dbReference>
<evidence type="ECO:0000313" key="6">
    <source>
        <dbReference type="Proteomes" id="UP000035681"/>
    </source>
</evidence>
<evidence type="ECO:0000256" key="1">
    <source>
        <dbReference type="ARBA" id="ARBA00022714"/>
    </source>
</evidence>
<dbReference type="InterPro" id="IPR012675">
    <property type="entry name" value="Beta-grasp_dom_sf"/>
</dbReference>
<dbReference type="WBParaSite" id="TCONS_00002553.p1">
    <property type="protein sequence ID" value="TCONS_00002553.p1"/>
    <property type="gene ID" value="XLOC_002393"/>
</dbReference>
<keyword evidence="6" id="KW-1185">Reference proteome</keyword>
<accession>A0A0K0ERK4</accession>
<dbReference type="Gene3D" id="3.10.20.30">
    <property type="match status" value="1"/>
</dbReference>
<proteinExistence type="predicted"/>
<reference evidence="7" key="1">
    <citation type="submission" date="2015-08" db="UniProtKB">
        <authorList>
            <consortium name="WormBaseParasite"/>
        </authorList>
    </citation>
    <scope>IDENTIFICATION</scope>
</reference>
<dbReference type="PANTHER" id="PTHR23426:SF76">
    <property type="entry name" value="ADRENODOXIN-LIKE PROTEIN 2, MITOCHONDRIAL"/>
    <property type="match status" value="1"/>
</dbReference>
<keyword evidence="3" id="KW-0408">Iron</keyword>